<dbReference type="EMBL" id="SOMN01000002">
    <property type="protein sequence ID" value="TFE30749.1"/>
    <property type="molecule type" value="Genomic_DNA"/>
</dbReference>
<dbReference type="OrthoDB" id="2382322at2"/>
<dbReference type="Pfam" id="PF13046">
    <property type="entry name" value="DUF3906"/>
    <property type="match status" value="1"/>
</dbReference>
<gene>
    <name evidence="1" type="ORF">E2980_02920</name>
</gene>
<reference evidence="1 2" key="1">
    <citation type="submission" date="2019-03" db="EMBL/GenBank/DDBJ databases">
        <title>Cohnella endophytica sp. nov., a novel endophytic bacterium isolated from bark of Sonneratia apetala.</title>
        <authorList>
            <person name="Tuo L."/>
        </authorList>
    </citation>
    <scope>NUCLEOTIDE SEQUENCE [LARGE SCALE GENOMIC DNA]</scope>
    <source>
        <strain evidence="1 2">CCTCC AB 208254</strain>
    </source>
</reference>
<comment type="caution">
    <text evidence="1">The sequence shown here is derived from an EMBL/GenBank/DDBJ whole genome shotgun (WGS) entry which is preliminary data.</text>
</comment>
<dbReference type="AlphaFoldDB" id="A0A4Y8M7N6"/>
<organism evidence="1 2">
    <name type="scientific">Cohnella luojiensis</name>
    <dbReference type="NCBI Taxonomy" id="652876"/>
    <lineage>
        <taxon>Bacteria</taxon>
        <taxon>Bacillati</taxon>
        <taxon>Bacillota</taxon>
        <taxon>Bacilli</taxon>
        <taxon>Bacillales</taxon>
        <taxon>Paenibacillaceae</taxon>
        <taxon>Cohnella</taxon>
    </lineage>
</organism>
<evidence type="ECO:0000313" key="2">
    <source>
        <dbReference type="Proteomes" id="UP000297900"/>
    </source>
</evidence>
<proteinExistence type="predicted"/>
<name>A0A4Y8M7N6_9BACL</name>
<dbReference type="InterPro" id="IPR024998">
    <property type="entry name" value="DUF3906"/>
</dbReference>
<keyword evidence="2" id="KW-1185">Reference proteome</keyword>
<protein>
    <submittedName>
        <fullName evidence="1">DUF3906 family protein</fullName>
    </submittedName>
</protein>
<sequence>MYLYKLEVQLEDKEVVLIVMGDSDEEVMHEAEVHINKHFIIPPFIREIVLIEKRRANKGSAYVIEK</sequence>
<dbReference type="Proteomes" id="UP000297900">
    <property type="component" value="Unassembled WGS sequence"/>
</dbReference>
<dbReference type="RefSeq" id="WP_135150630.1">
    <property type="nucleotide sequence ID" value="NZ_SOMN01000002.1"/>
</dbReference>
<accession>A0A4Y8M7N6</accession>
<evidence type="ECO:0000313" key="1">
    <source>
        <dbReference type="EMBL" id="TFE30749.1"/>
    </source>
</evidence>